<dbReference type="Pfam" id="PF00646">
    <property type="entry name" value="F-box"/>
    <property type="match status" value="1"/>
</dbReference>
<dbReference type="Gene3D" id="3.80.10.10">
    <property type="entry name" value="Ribonuclease Inhibitor"/>
    <property type="match status" value="1"/>
</dbReference>
<evidence type="ECO:0000313" key="3">
    <source>
        <dbReference type="WBParaSite" id="SPAL_0000026600.1"/>
    </source>
</evidence>
<dbReference type="InterPro" id="IPR001810">
    <property type="entry name" value="F-box_dom"/>
</dbReference>
<organism evidence="2 3">
    <name type="scientific">Strongyloides papillosus</name>
    <name type="common">Intestinal threadworm</name>
    <dbReference type="NCBI Taxonomy" id="174720"/>
    <lineage>
        <taxon>Eukaryota</taxon>
        <taxon>Metazoa</taxon>
        <taxon>Ecdysozoa</taxon>
        <taxon>Nematoda</taxon>
        <taxon>Chromadorea</taxon>
        <taxon>Rhabditida</taxon>
        <taxon>Tylenchina</taxon>
        <taxon>Panagrolaimomorpha</taxon>
        <taxon>Strongyloidoidea</taxon>
        <taxon>Strongyloididae</taxon>
        <taxon>Strongyloides</taxon>
    </lineage>
</organism>
<dbReference type="InterPro" id="IPR032675">
    <property type="entry name" value="LRR_dom_sf"/>
</dbReference>
<accession>A0A0N5B2F9</accession>
<reference evidence="3" key="1">
    <citation type="submission" date="2017-02" db="UniProtKB">
        <authorList>
            <consortium name="WormBaseParasite"/>
        </authorList>
    </citation>
    <scope>IDENTIFICATION</scope>
</reference>
<dbReference type="AlphaFoldDB" id="A0A0N5B2F9"/>
<evidence type="ECO:0000313" key="2">
    <source>
        <dbReference type="Proteomes" id="UP000046392"/>
    </source>
</evidence>
<dbReference type="Proteomes" id="UP000046392">
    <property type="component" value="Unplaced"/>
</dbReference>
<evidence type="ECO:0000259" key="1">
    <source>
        <dbReference type="Pfam" id="PF00646"/>
    </source>
</evidence>
<dbReference type="SUPFAM" id="SSF52047">
    <property type="entry name" value="RNI-like"/>
    <property type="match status" value="1"/>
</dbReference>
<dbReference type="SUPFAM" id="SSF81383">
    <property type="entry name" value="F-box domain"/>
    <property type="match status" value="1"/>
</dbReference>
<keyword evidence="2" id="KW-1185">Reference proteome</keyword>
<dbReference type="WBParaSite" id="SPAL_0000026600.1">
    <property type="protein sequence ID" value="SPAL_0000026600.1"/>
    <property type="gene ID" value="SPAL_0000026600"/>
</dbReference>
<name>A0A0N5B2F9_STREA</name>
<dbReference type="InterPro" id="IPR036047">
    <property type="entry name" value="F-box-like_dom_sf"/>
</dbReference>
<proteinExistence type="predicted"/>
<sequence length="305" mass="35497">MTETLPVELWKKVFGYLNKPTKYSASLCCATWRRLLVNEIPRPYSIHVVLDSSCSAIVKFRDEYYTCISMCQCETHSNEHNEMLYLVLDDVKDRLSCLMIEDMLLNRNNDSYLSQKTLSVILSKCGYNLKDLHFEEIDFNNIKAWCLAFMSIFQLERIVFKDCKFPEDEILNESFLLRSLAKSFEFLTHIEFTNSDFITDKFGMTIAKSCTKLEYFNLNGCPNMSSLTIVAFCENLQYHSKTFIHLSMIKTNINCDDLQRLLLSPLLRCGPNWRCCQVNISLGYQQPALVLENIKEPHLLMIILT</sequence>
<dbReference type="STRING" id="174720.A0A0N5B2F9"/>
<protein>
    <submittedName>
        <fullName evidence="3">F-box domain-containing protein</fullName>
    </submittedName>
</protein>
<feature type="domain" description="F-box" evidence="1">
    <location>
        <begin position="5"/>
        <end position="36"/>
    </location>
</feature>